<comment type="caution">
    <text evidence="1">The sequence shown here is derived from an EMBL/GenBank/DDBJ whole genome shotgun (WGS) entry which is preliminary data.</text>
</comment>
<keyword evidence="2" id="KW-1185">Reference proteome</keyword>
<evidence type="ECO:0000313" key="2">
    <source>
        <dbReference type="Proteomes" id="UP000297617"/>
    </source>
</evidence>
<name>A0ABY2L8E2_9LEPT</name>
<reference evidence="2" key="1">
    <citation type="journal article" date="2019" name="PLoS Negl. Trop. Dis.">
        <title>Revisiting the worldwide diversity of Leptospira species in the environment.</title>
        <authorList>
            <person name="Vincent A.T."/>
            <person name="Schiettekatte O."/>
            <person name="Bourhy P."/>
            <person name="Veyrier F.J."/>
            <person name="Picardeau M."/>
        </authorList>
    </citation>
    <scope>NUCLEOTIDE SEQUENCE [LARGE SCALE GENOMIC DNA]</scope>
    <source>
        <strain evidence="2">201800295</strain>
    </source>
</reference>
<proteinExistence type="predicted"/>
<gene>
    <name evidence="1" type="ORF">EHQ10_09120</name>
</gene>
<dbReference type="Proteomes" id="UP000297617">
    <property type="component" value="Unassembled WGS sequence"/>
</dbReference>
<evidence type="ECO:0008006" key="3">
    <source>
        <dbReference type="Google" id="ProtNLM"/>
    </source>
</evidence>
<accession>A0ABY2L8E2</accession>
<organism evidence="1 2">
    <name type="scientific">Leptospira bouyouniensis</name>
    <dbReference type="NCBI Taxonomy" id="2484911"/>
    <lineage>
        <taxon>Bacteria</taxon>
        <taxon>Pseudomonadati</taxon>
        <taxon>Spirochaetota</taxon>
        <taxon>Spirochaetia</taxon>
        <taxon>Leptospirales</taxon>
        <taxon>Leptospiraceae</taxon>
        <taxon>Leptospira</taxon>
    </lineage>
</organism>
<dbReference type="EMBL" id="RQFD01000013">
    <property type="protein sequence ID" value="TGK49057.1"/>
    <property type="molecule type" value="Genomic_DNA"/>
</dbReference>
<sequence>MFSLYMMSPRFFTILFWALIVVAGCKRGYSEDIQDCNPIADYYEKGTHYIRRDLVKDDNTLDYKKLMEDTKPQASECYPSNHEVK</sequence>
<evidence type="ECO:0000313" key="1">
    <source>
        <dbReference type="EMBL" id="TGK49057.1"/>
    </source>
</evidence>
<protein>
    <recommendedName>
        <fullName evidence="3">Lipoprotein</fullName>
    </recommendedName>
</protein>